<dbReference type="PROSITE" id="PS00375">
    <property type="entry name" value="UDPGT"/>
    <property type="match status" value="1"/>
</dbReference>
<reference evidence="9" key="1">
    <citation type="journal article" date="2016" name="Nat. Genet.">
        <title>A high-quality carrot genome assembly provides new insights into carotenoid accumulation and asterid genome evolution.</title>
        <authorList>
            <person name="Iorizzo M."/>
            <person name="Ellison S."/>
            <person name="Senalik D."/>
            <person name="Zeng P."/>
            <person name="Satapoomin P."/>
            <person name="Huang J."/>
            <person name="Bowman M."/>
            <person name="Iovene M."/>
            <person name="Sanseverino W."/>
            <person name="Cavagnaro P."/>
            <person name="Yildiz M."/>
            <person name="Macko-Podgorni A."/>
            <person name="Moranska E."/>
            <person name="Grzebelus E."/>
            <person name="Grzebelus D."/>
            <person name="Ashrafi H."/>
            <person name="Zheng Z."/>
            <person name="Cheng S."/>
            <person name="Spooner D."/>
            <person name="Van Deynze A."/>
            <person name="Simon P."/>
        </authorList>
    </citation>
    <scope>NUCLEOTIDE SEQUENCE [LARGE SCALE GENOMIC DNA]</scope>
    <source>
        <tissue evidence="9">Leaf</tissue>
    </source>
</reference>
<dbReference type="Gramene" id="KZM93736">
    <property type="protein sequence ID" value="KZM93736"/>
    <property type="gene ID" value="DCAR_016981"/>
</dbReference>
<keyword evidence="3 6" id="KW-0328">Glycosyltransferase</keyword>
<dbReference type="AlphaFoldDB" id="A0A164XYL2"/>
<dbReference type="InterPro" id="IPR058980">
    <property type="entry name" value="Glyco_transf_N"/>
</dbReference>
<dbReference type="SUPFAM" id="SSF53756">
    <property type="entry name" value="UDP-Glycosyltransferase/glycogen phosphorylase"/>
    <property type="match status" value="1"/>
</dbReference>
<evidence type="ECO:0000256" key="5">
    <source>
        <dbReference type="ARBA" id="ARBA00023229"/>
    </source>
</evidence>
<dbReference type="KEGG" id="dcr:108220888"/>
<reference evidence="10" key="2">
    <citation type="submission" date="2022-03" db="EMBL/GenBank/DDBJ databases">
        <title>Draft title - Genomic analysis of global carrot germplasm unveils the trajectory of domestication and the origin of high carotenoid orange carrot.</title>
        <authorList>
            <person name="Iorizzo M."/>
            <person name="Ellison S."/>
            <person name="Senalik D."/>
            <person name="Macko-Podgorni A."/>
            <person name="Grzebelus D."/>
            <person name="Bostan H."/>
            <person name="Rolling W."/>
            <person name="Curaba J."/>
            <person name="Simon P."/>
        </authorList>
    </citation>
    <scope>NUCLEOTIDE SEQUENCE</scope>
    <source>
        <tissue evidence="10">Leaf</tissue>
    </source>
</reference>
<dbReference type="EC" id="2.4.1.-" evidence="7"/>
<dbReference type="GO" id="GO:0009690">
    <property type="term" value="P:cytokinin metabolic process"/>
    <property type="evidence" value="ECO:0007669"/>
    <property type="project" value="UniProtKB-ARBA"/>
</dbReference>
<dbReference type="GO" id="GO:0016114">
    <property type="term" value="P:terpenoid biosynthetic process"/>
    <property type="evidence" value="ECO:0007669"/>
    <property type="project" value="UniProtKB-UniPathway"/>
</dbReference>
<evidence type="ECO:0000256" key="2">
    <source>
        <dbReference type="ARBA" id="ARBA00009995"/>
    </source>
</evidence>
<dbReference type="PANTHER" id="PTHR48044:SF23">
    <property type="entry name" value="ANTHOCYANIDIN 3-O-GLUCOSYLTRANSFERASE-LIKE"/>
    <property type="match status" value="1"/>
</dbReference>
<dbReference type="OMA" id="ISAFHRY"/>
<gene>
    <name evidence="9" type="ORF">DCAR_016981</name>
    <name evidence="10" type="ORF">DCAR_0519425</name>
</gene>
<dbReference type="InterPro" id="IPR002213">
    <property type="entry name" value="UDP_glucos_trans"/>
</dbReference>
<dbReference type="FunFam" id="3.40.50.2000:FF:000060">
    <property type="entry name" value="Glycosyltransferase"/>
    <property type="match status" value="1"/>
</dbReference>
<evidence type="ECO:0000256" key="6">
    <source>
        <dbReference type="RuleBase" id="RU003718"/>
    </source>
</evidence>
<organism evidence="9">
    <name type="scientific">Daucus carota subsp. sativus</name>
    <name type="common">Carrot</name>
    <dbReference type="NCBI Taxonomy" id="79200"/>
    <lineage>
        <taxon>Eukaryota</taxon>
        <taxon>Viridiplantae</taxon>
        <taxon>Streptophyta</taxon>
        <taxon>Embryophyta</taxon>
        <taxon>Tracheophyta</taxon>
        <taxon>Spermatophyta</taxon>
        <taxon>Magnoliopsida</taxon>
        <taxon>eudicotyledons</taxon>
        <taxon>Gunneridae</taxon>
        <taxon>Pentapetalae</taxon>
        <taxon>asterids</taxon>
        <taxon>campanulids</taxon>
        <taxon>Apiales</taxon>
        <taxon>Apiaceae</taxon>
        <taxon>Apioideae</taxon>
        <taxon>Scandiceae</taxon>
        <taxon>Daucinae</taxon>
        <taxon>Daucus</taxon>
        <taxon>Daucus sect. Daucus</taxon>
    </lineage>
</organism>
<evidence type="ECO:0000256" key="7">
    <source>
        <dbReference type="RuleBase" id="RU362057"/>
    </source>
</evidence>
<dbReference type="UniPathway" id="UPA00213"/>
<dbReference type="FunFam" id="3.40.50.2000:FF:000238">
    <property type="entry name" value="Glycosyltransferase"/>
    <property type="match status" value="1"/>
</dbReference>
<dbReference type="GO" id="GO:0016138">
    <property type="term" value="P:glycoside biosynthetic process"/>
    <property type="evidence" value="ECO:0007669"/>
    <property type="project" value="UniProtKB-ARBA"/>
</dbReference>
<dbReference type="Pfam" id="PF00201">
    <property type="entry name" value="UDPGT"/>
    <property type="match status" value="1"/>
</dbReference>
<dbReference type="GO" id="GO:0050404">
    <property type="term" value="F:zeatin O-beta-D-xylosyltransferase activity"/>
    <property type="evidence" value="ECO:0007669"/>
    <property type="project" value="UniProtKB-ARBA"/>
</dbReference>
<keyword evidence="4 6" id="KW-0808">Transferase</keyword>
<accession>A0A164XYL2</accession>
<keyword evidence="11" id="KW-1185">Reference proteome</keyword>
<evidence type="ECO:0000313" key="10">
    <source>
        <dbReference type="EMBL" id="WOH00069.1"/>
    </source>
</evidence>
<dbReference type="Pfam" id="PF26168">
    <property type="entry name" value="Glyco_transf_N"/>
    <property type="match status" value="1"/>
</dbReference>
<proteinExistence type="inferred from homology"/>
<evidence type="ECO:0000256" key="3">
    <source>
        <dbReference type="ARBA" id="ARBA00022676"/>
    </source>
</evidence>
<evidence type="ECO:0000256" key="1">
    <source>
        <dbReference type="ARBA" id="ARBA00004721"/>
    </source>
</evidence>
<dbReference type="EMBL" id="CP093347">
    <property type="protein sequence ID" value="WOH00069.1"/>
    <property type="molecule type" value="Genomic_DNA"/>
</dbReference>
<protein>
    <recommendedName>
        <fullName evidence="7">Glycosyltransferase</fullName>
        <ecNumber evidence="7">2.4.1.-</ecNumber>
    </recommendedName>
</protein>
<dbReference type="EMBL" id="LNRQ01000005">
    <property type="protein sequence ID" value="KZM93736.1"/>
    <property type="molecule type" value="Genomic_DNA"/>
</dbReference>
<name>A0A164XYL2_DAUCS</name>
<dbReference type="CDD" id="cd03784">
    <property type="entry name" value="GT1_Gtf-like"/>
    <property type="match status" value="1"/>
</dbReference>
<evidence type="ECO:0000256" key="4">
    <source>
        <dbReference type="ARBA" id="ARBA00022679"/>
    </source>
</evidence>
<comment type="similarity">
    <text evidence="2 6">Belongs to the UDP-glycosyltransferase family.</text>
</comment>
<dbReference type="InterPro" id="IPR035595">
    <property type="entry name" value="UDP_glycos_trans_CS"/>
</dbReference>
<dbReference type="OrthoDB" id="5835829at2759"/>
<evidence type="ECO:0000313" key="11">
    <source>
        <dbReference type="Proteomes" id="UP000077755"/>
    </source>
</evidence>
<keyword evidence="5" id="KW-0414">Isoprene biosynthesis</keyword>
<feature type="domain" description="Glycosyltransferase N-terminal" evidence="8">
    <location>
        <begin position="5"/>
        <end position="236"/>
    </location>
</feature>
<comment type="pathway">
    <text evidence="1">Secondary metabolite biosynthesis; terpenoid biosynthesis.</text>
</comment>
<evidence type="ECO:0000313" key="9">
    <source>
        <dbReference type="EMBL" id="KZM93736.1"/>
    </source>
</evidence>
<dbReference type="PANTHER" id="PTHR48044">
    <property type="entry name" value="GLYCOSYLTRANSFERASE"/>
    <property type="match status" value="1"/>
</dbReference>
<dbReference type="Proteomes" id="UP000077755">
    <property type="component" value="Chromosome 5"/>
</dbReference>
<dbReference type="Gene3D" id="3.40.50.2000">
    <property type="entry name" value="Glycogen Phosphorylase B"/>
    <property type="match status" value="2"/>
</dbReference>
<sequence>MAEDNQVAVVMVPFLAQGHLGQLLHLSRLISSYNIPVHYVSTTTHIRQARTRHQGWDLLAYHNIHFHEFPIPYFQCPDPNPNAPTKFPSQLQPAFEASIHLRDPVCQLLTSLSATSRRIIIIHDYQMASVVQDFASLPNAESYTFQSTSSFFLFSYYWDLAGRPIVADSNILQQLPSIDGCVTPEMLAFGRNQAIHLTKSSGELYNTSIAIEGHYFDMLQKFQADKKHWAIGPFNPVDIFQKQDQLRHKCLQWLDNQALNSVIYVSFGTTTSLTDEQIHAIALGLENSGQNFIWVLRDADKGDIFTEDVRRYELPMGYEDRIFEAGQGTIVRGWAPQLEILAHTSTGGFMSHCGWNSCLESLTMGVPMATWPMHSDQPRNAVLITNVLKLGIVVKEWTPRNDLVESLQIETAVRKLIASNEGDEMRKRATELRNEIKKSVAEGGASRVELESFIDHITRS</sequence>
<evidence type="ECO:0000259" key="8">
    <source>
        <dbReference type="Pfam" id="PF26168"/>
    </source>
</evidence>